<reference evidence="1 3" key="1">
    <citation type="submission" date="2015-04" db="EMBL/GenBank/DDBJ databases">
        <title>The draft genome sequence of Roseovarius indicus B108T.</title>
        <authorList>
            <person name="Li G."/>
            <person name="Lai Q."/>
            <person name="Shao Z."/>
            <person name="Yan P."/>
        </authorList>
    </citation>
    <scope>NUCLEOTIDE SEQUENCE [LARGE SCALE GENOMIC DNA]</scope>
    <source>
        <strain evidence="1 3">B108</strain>
    </source>
</reference>
<dbReference type="PATRIC" id="fig|540747.5.peg.1275"/>
<organism evidence="1 3">
    <name type="scientific">Roseovarius indicus</name>
    <dbReference type="NCBI Taxonomy" id="540747"/>
    <lineage>
        <taxon>Bacteria</taxon>
        <taxon>Pseudomonadati</taxon>
        <taxon>Pseudomonadota</taxon>
        <taxon>Alphaproteobacteria</taxon>
        <taxon>Rhodobacterales</taxon>
        <taxon>Roseobacteraceae</taxon>
        <taxon>Roseovarius</taxon>
    </lineage>
</organism>
<evidence type="ECO:0000313" key="2">
    <source>
        <dbReference type="EMBL" id="QEW28232.1"/>
    </source>
</evidence>
<evidence type="ECO:0000313" key="1">
    <source>
        <dbReference type="EMBL" id="KRS16717.1"/>
    </source>
</evidence>
<evidence type="ECO:0008006" key="5">
    <source>
        <dbReference type="Google" id="ProtNLM"/>
    </source>
</evidence>
<gene>
    <name evidence="2" type="ORF">RIdsm_04059</name>
    <name evidence="1" type="ORF">XM52_17695</name>
</gene>
<proteinExistence type="predicted"/>
<dbReference type="Proteomes" id="UP000325785">
    <property type="component" value="Chromosome"/>
</dbReference>
<evidence type="ECO:0000313" key="4">
    <source>
        <dbReference type="Proteomes" id="UP000325785"/>
    </source>
</evidence>
<accession>A0A0T5P694</accession>
<dbReference type="EMBL" id="LAXI01000012">
    <property type="protein sequence ID" value="KRS16717.1"/>
    <property type="molecule type" value="Genomic_DNA"/>
</dbReference>
<dbReference type="InterPro" id="IPR027417">
    <property type="entry name" value="P-loop_NTPase"/>
</dbReference>
<dbReference type="AlphaFoldDB" id="A0A0T5P694"/>
<dbReference type="STRING" id="540747.SAMN04488031_105327"/>
<keyword evidence="3" id="KW-1185">Reference proteome</keyword>
<dbReference type="EMBL" id="CP031598">
    <property type="protein sequence ID" value="QEW28232.1"/>
    <property type="molecule type" value="Genomic_DNA"/>
</dbReference>
<name>A0A0T5P694_9RHOB</name>
<dbReference type="Proteomes" id="UP000051401">
    <property type="component" value="Unassembled WGS sequence"/>
</dbReference>
<evidence type="ECO:0000313" key="3">
    <source>
        <dbReference type="Proteomes" id="UP000051401"/>
    </source>
</evidence>
<dbReference type="Pfam" id="PF13469">
    <property type="entry name" value="Sulfotransfer_3"/>
    <property type="match status" value="1"/>
</dbReference>
<dbReference type="KEGG" id="rid:RIdsm_04059"/>
<protein>
    <recommendedName>
        <fullName evidence="5">Sulfotransferase domain protein</fullName>
    </recommendedName>
</protein>
<reference evidence="2 4" key="2">
    <citation type="submission" date="2018-08" db="EMBL/GenBank/DDBJ databases">
        <title>Genetic Globetrotter - A new plasmid hitch-hiking vast phylogenetic and geographic distances.</title>
        <authorList>
            <person name="Vollmers J."/>
            <person name="Petersen J."/>
        </authorList>
    </citation>
    <scope>NUCLEOTIDE SEQUENCE [LARGE SCALE GENOMIC DNA]</scope>
    <source>
        <strain evidence="2 4">DSM 26383</strain>
    </source>
</reference>
<sequence>MLNTHPELFMFNETHWLVNLHDAFGTAEVPMEEMLDIVLRTRFVDGARITELDADAFRAEHAGAGAMMPSAFAYAAGRFLAAREGKTTWADKTPDYGYFAATLQLYWPDCKIIHLIRGGANVVRSMAGHPGYKALVALGHQNWCPQSLDYPGFEGDASREQTADLVELWCRRLMRIRNESERLRPGSYIEIRHEDVLASPAATLERVARFTGLRFEADWMLAATGEIDRRKADKLRVDDVLRHFGSKYLGLMRSLGYSTDVPDVS</sequence>
<dbReference type="SUPFAM" id="SSF52540">
    <property type="entry name" value="P-loop containing nucleoside triphosphate hydrolases"/>
    <property type="match status" value="1"/>
</dbReference>
<dbReference type="Gene3D" id="3.40.50.300">
    <property type="entry name" value="P-loop containing nucleotide triphosphate hydrolases"/>
    <property type="match status" value="1"/>
</dbReference>